<protein>
    <submittedName>
        <fullName evidence="1">Uncharacterized protein</fullName>
    </submittedName>
</protein>
<gene>
    <name evidence="1" type="ORF">AN965_15870</name>
</gene>
<keyword evidence="2" id="KW-1185">Reference proteome</keyword>
<organism evidence="1 2">
    <name type="scientific">Alkalicoccobacillus plakortidis</name>
    <dbReference type="NCBI Taxonomy" id="444060"/>
    <lineage>
        <taxon>Bacteria</taxon>
        <taxon>Bacillati</taxon>
        <taxon>Bacillota</taxon>
        <taxon>Bacilli</taxon>
        <taxon>Bacillales</taxon>
        <taxon>Bacillaceae</taxon>
        <taxon>Alkalicoccobacillus</taxon>
    </lineage>
</organism>
<comment type="caution">
    <text evidence="1">The sequence shown here is derived from an EMBL/GenBank/DDBJ whole genome shotgun (WGS) entry which is preliminary data.</text>
</comment>
<proteinExistence type="predicted"/>
<accession>A0A9D5HZY7</accession>
<evidence type="ECO:0000313" key="1">
    <source>
        <dbReference type="EMBL" id="KQL56047.1"/>
    </source>
</evidence>
<dbReference type="Proteomes" id="UP000051061">
    <property type="component" value="Unassembled WGS sequence"/>
</dbReference>
<dbReference type="EMBL" id="LJJD01000035">
    <property type="protein sequence ID" value="KQL56047.1"/>
    <property type="molecule type" value="Genomic_DNA"/>
</dbReference>
<evidence type="ECO:0000313" key="2">
    <source>
        <dbReference type="Proteomes" id="UP000051061"/>
    </source>
</evidence>
<reference evidence="1 2" key="1">
    <citation type="submission" date="2015-09" db="EMBL/GenBank/DDBJ databases">
        <title>Genome sequencing project for genomic taxonomy and phylogenomics of Bacillus-like bacteria.</title>
        <authorList>
            <person name="Liu B."/>
            <person name="Wang J."/>
            <person name="Zhu Y."/>
            <person name="Liu G."/>
            <person name="Chen Q."/>
            <person name="Chen Z."/>
            <person name="Lan J."/>
            <person name="Che J."/>
            <person name="Ge C."/>
            <person name="Shi H."/>
            <person name="Pan Z."/>
            <person name="Liu X."/>
        </authorList>
    </citation>
    <scope>NUCLEOTIDE SEQUENCE [LARGE SCALE GENOMIC DNA]</scope>
    <source>
        <strain evidence="1 2">DSM 19153</strain>
    </source>
</reference>
<sequence>MINVNSKFAVIFLSVVTLFTFLITEGKTVNAQDEQLIDLGKNTEEWLEMEGAEVDIKVDAPYQYTEEDGSVTIFENKEDMDAYESDTIRTFVSGNRTTSTVVERKDFSRVWINYHKFTPAWSYADNYTITNGKSYTMTGNYKYKGITATISVTHSTTVSVSYPADPRRYNRLGVRSDLFYVKHKHVERTPGGKHVKTWYSERISKTGAPYIGVTYK</sequence>
<name>A0A9D5HZY7_9BACI</name>
<dbReference type="AlphaFoldDB" id="A0A9D5HZY7"/>